<keyword evidence="4 5" id="KW-0687">Ribonucleoprotein</keyword>
<dbReference type="Gene3D" id="2.40.240.10">
    <property type="entry name" value="Ribosomal Protein L25, Chain P"/>
    <property type="match status" value="1"/>
</dbReference>
<dbReference type="EMBL" id="DTHS01000014">
    <property type="protein sequence ID" value="HHR48327.1"/>
    <property type="molecule type" value="Genomic_DNA"/>
</dbReference>
<dbReference type="InterPro" id="IPR020930">
    <property type="entry name" value="Ribosomal_uL5_bac-type"/>
</dbReference>
<dbReference type="GO" id="GO:0022625">
    <property type="term" value="C:cytosolic large ribosomal subunit"/>
    <property type="evidence" value="ECO:0007669"/>
    <property type="project" value="TreeGrafter"/>
</dbReference>
<dbReference type="HAMAP" id="MF_01334">
    <property type="entry name" value="Ribosomal_bL25_CTC"/>
    <property type="match status" value="1"/>
</dbReference>
<proteinExistence type="inferred from homology"/>
<comment type="function">
    <text evidence="5">This is one of the proteins that binds to the 5S RNA in the ribosome where it forms part of the central protuberance.</text>
</comment>
<dbReference type="InterPro" id="IPR020057">
    <property type="entry name" value="Ribosomal_bL25_b-dom"/>
</dbReference>
<evidence type="ECO:0000256" key="5">
    <source>
        <dbReference type="HAMAP-Rule" id="MF_01334"/>
    </source>
</evidence>
<comment type="similarity">
    <text evidence="5">Belongs to the bacterial ribosomal protein bL25 family. CTC subfamily.</text>
</comment>
<dbReference type="AlphaFoldDB" id="A0A7V5XZG2"/>
<name>A0A7V5XZG2_UNCW3</name>
<evidence type="ECO:0000256" key="3">
    <source>
        <dbReference type="ARBA" id="ARBA00022980"/>
    </source>
</evidence>
<feature type="region of interest" description="Disordered" evidence="6">
    <location>
        <begin position="188"/>
        <end position="215"/>
    </location>
</feature>
<dbReference type="NCBIfam" id="TIGR00731">
    <property type="entry name" value="bL25_bact_ctc"/>
    <property type="match status" value="1"/>
</dbReference>
<keyword evidence="1 5" id="KW-0699">rRNA-binding</keyword>
<dbReference type="InterPro" id="IPR011035">
    <property type="entry name" value="Ribosomal_bL25/Gln-tRNA_synth"/>
</dbReference>
<evidence type="ECO:0000256" key="1">
    <source>
        <dbReference type="ARBA" id="ARBA00022730"/>
    </source>
</evidence>
<dbReference type="SUPFAM" id="SSF50715">
    <property type="entry name" value="Ribosomal protein L25-like"/>
    <property type="match status" value="1"/>
</dbReference>
<gene>
    <name evidence="5" type="primary">rplY</name>
    <name evidence="5" type="synonym">ctc</name>
    <name evidence="9" type="ORF">ENV79_01610</name>
</gene>
<sequence length="215" mass="24579">MAIKIVAHLREKSGKEICKKLRKNGKIPAILYGKNEKNVNLWVEEKEFLKILPQIAKRSPILNLQIAEENVEFPVILKSLQKNPITQKFIHIDFQKIHPEEKVTVNCPIILKGSAIGVKMGGILDQHLYSVPVKGKIQDIPPYIEIDISNLKMGYSIHIGEIKWEKVEFALPPDTPIVSILTPKKMEEVTPAPEEVKQPEVIKEKKEEKEEEKKE</sequence>
<dbReference type="Pfam" id="PF01386">
    <property type="entry name" value="Ribosomal_L25p"/>
    <property type="match status" value="1"/>
</dbReference>
<evidence type="ECO:0000256" key="4">
    <source>
        <dbReference type="ARBA" id="ARBA00023274"/>
    </source>
</evidence>
<evidence type="ECO:0000256" key="2">
    <source>
        <dbReference type="ARBA" id="ARBA00022884"/>
    </source>
</evidence>
<dbReference type="GO" id="GO:0008097">
    <property type="term" value="F:5S rRNA binding"/>
    <property type="evidence" value="ECO:0007669"/>
    <property type="project" value="InterPro"/>
</dbReference>
<keyword evidence="2 5" id="KW-0694">RNA-binding</keyword>
<dbReference type="Gene3D" id="2.170.120.20">
    <property type="entry name" value="Ribosomal protein L25, beta domain"/>
    <property type="match status" value="1"/>
</dbReference>
<dbReference type="PANTHER" id="PTHR33284:SF1">
    <property type="entry name" value="RIBOSOMAL PROTEIN L25_GLN-TRNA SYNTHETASE, ANTI-CODON-BINDING DOMAIN-CONTAINING PROTEIN"/>
    <property type="match status" value="1"/>
</dbReference>
<keyword evidence="3 5" id="KW-0689">Ribosomal protein</keyword>
<comment type="caution">
    <text evidence="9">The sequence shown here is derived from an EMBL/GenBank/DDBJ whole genome shotgun (WGS) entry which is preliminary data.</text>
</comment>
<organism evidence="9">
    <name type="scientific">candidate division WOR-3 bacterium</name>
    <dbReference type="NCBI Taxonomy" id="2052148"/>
    <lineage>
        <taxon>Bacteria</taxon>
        <taxon>Bacteria division WOR-3</taxon>
    </lineage>
</organism>
<evidence type="ECO:0000256" key="6">
    <source>
        <dbReference type="SAM" id="MobiDB-lite"/>
    </source>
</evidence>
<protein>
    <recommendedName>
        <fullName evidence="5">Large ribosomal subunit protein bL25</fullName>
    </recommendedName>
    <alternativeName>
        <fullName evidence="5">General stress protein CTC</fullName>
    </alternativeName>
</protein>
<accession>A0A7V5XZG2</accession>
<dbReference type="GO" id="GO:0006412">
    <property type="term" value="P:translation"/>
    <property type="evidence" value="ECO:0007669"/>
    <property type="project" value="UniProtKB-UniRule"/>
</dbReference>
<dbReference type="InterPro" id="IPR020056">
    <property type="entry name" value="Rbsml_bL25/Gln-tRNA_synth_N"/>
</dbReference>
<dbReference type="CDD" id="cd00495">
    <property type="entry name" value="Ribosomal_L25_TL5_CTC"/>
    <property type="match status" value="1"/>
</dbReference>
<dbReference type="PANTHER" id="PTHR33284">
    <property type="entry name" value="RIBOSOMAL PROTEIN L25/GLN-TRNA SYNTHETASE, ANTI-CODON-BINDING DOMAIN-CONTAINING PROTEIN"/>
    <property type="match status" value="1"/>
</dbReference>
<dbReference type="InterPro" id="IPR029751">
    <property type="entry name" value="Ribosomal_L25_dom"/>
</dbReference>
<feature type="domain" description="Large ribosomal subunit protein bL25 L25" evidence="7">
    <location>
        <begin position="6"/>
        <end position="94"/>
    </location>
</feature>
<comment type="subunit">
    <text evidence="5">Part of the 50S ribosomal subunit; part of the 5S rRNA/L5/L18/L25 subcomplex. Contacts the 5S rRNA. Binds to the 5S rRNA independently of L5 and L18.</text>
</comment>
<evidence type="ECO:0000259" key="8">
    <source>
        <dbReference type="Pfam" id="PF14693"/>
    </source>
</evidence>
<feature type="domain" description="Large ribosomal subunit protein bL25 beta" evidence="8">
    <location>
        <begin position="102"/>
        <end position="184"/>
    </location>
</feature>
<dbReference type="InterPro" id="IPR037121">
    <property type="entry name" value="Ribosomal_bL25_C"/>
</dbReference>
<dbReference type="InterPro" id="IPR001021">
    <property type="entry name" value="Ribosomal_bL25_long"/>
</dbReference>
<evidence type="ECO:0000259" key="7">
    <source>
        <dbReference type="Pfam" id="PF01386"/>
    </source>
</evidence>
<dbReference type="GO" id="GO:0003735">
    <property type="term" value="F:structural constituent of ribosome"/>
    <property type="evidence" value="ECO:0007669"/>
    <property type="project" value="InterPro"/>
</dbReference>
<reference evidence="9" key="1">
    <citation type="journal article" date="2020" name="mSystems">
        <title>Genome- and Community-Level Interaction Insights into Carbon Utilization and Element Cycling Functions of Hydrothermarchaeota in Hydrothermal Sediment.</title>
        <authorList>
            <person name="Zhou Z."/>
            <person name="Liu Y."/>
            <person name="Xu W."/>
            <person name="Pan J."/>
            <person name="Luo Z.H."/>
            <person name="Li M."/>
        </authorList>
    </citation>
    <scope>NUCLEOTIDE SEQUENCE [LARGE SCALE GENOMIC DNA]</scope>
    <source>
        <strain evidence="9">SpSt-791</strain>
    </source>
</reference>
<evidence type="ECO:0000313" key="9">
    <source>
        <dbReference type="EMBL" id="HHR48327.1"/>
    </source>
</evidence>
<dbReference type="Pfam" id="PF14693">
    <property type="entry name" value="Ribosomal_TL5_C"/>
    <property type="match status" value="1"/>
</dbReference>